<evidence type="ECO:0000313" key="1">
    <source>
        <dbReference type="EMBL" id="KAJ9093152.1"/>
    </source>
</evidence>
<organism evidence="1 2">
    <name type="scientific">Naganishia adeliensis</name>
    <dbReference type="NCBI Taxonomy" id="92952"/>
    <lineage>
        <taxon>Eukaryota</taxon>
        <taxon>Fungi</taxon>
        <taxon>Dikarya</taxon>
        <taxon>Basidiomycota</taxon>
        <taxon>Agaricomycotina</taxon>
        <taxon>Tremellomycetes</taxon>
        <taxon>Filobasidiales</taxon>
        <taxon>Filobasidiaceae</taxon>
        <taxon>Naganishia</taxon>
    </lineage>
</organism>
<accession>A0ACC2V3F0</accession>
<reference evidence="1" key="1">
    <citation type="submission" date="2023-04" db="EMBL/GenBank/DDBJ databases">
        <title>Draft Genome sequencing of Naganishia species isolated from polar environments using Oxford Nanopore Technology.</title>
        <authorList>
            <person name="Leo P."/>
            <person name="Venkateswaran K."/>
        </authorList>
    </citation>
    <scope>NUCLEOTIDE SEQUENCE</scope>
    <source>
        <strain evidence="1">MNA-CCFEE 5262</strain>
    </source>
</reference>
<name>A0ACC2V3F0_9TREE</name>
<dbReference type="EMBL" id="JASBWS010000160">
    <property type="protein sequence ID" value="KAJ9093152.1"/>
    <property type="molecule type" value="Genomic_DNA"/>
</dbReference>
<keyword evidence="2" id="KW-1185">Reference proteome</keyword>
<evidence type="ECO:0000313" key="2">
    <source>
        <dbReference type="Proteomes" id="UP001230649"/>
    </source>
</evidence>
<proteinExistence type="predicted"/>
<comment type="caution">
    <text evidence="1">The sequence shown here is derived from an EMBL/GenBank/DDBJ whole genome shotgun (WGS) entry which is preliminary data.</text>
</comment>
<protein>
    <submittedName>
        <fullName evidence="1">Uncharacterized protein</fullName>
    </submittedName>
</protein>
<sequence length="145" mass="15460">MSVKIQHRPALWLVFTLLIFAVVSLASAGHTQDGLSKRATSDPFCGPIKLQMDYRRIVLRPDGSASVIRATPVLSDAVCLCSANGAFTATSYSAMSALYSSEPLVTRIADYAKNAITPSQRTAAARQNITDSESLSLIPIAANDT</sequence>
<gene>
    <name evidence="1" type="ORF">QFC20_007200</name>
</gene>
<dbReference type="Proteomes" id="UP001230649">
    <property type="component" value="Unassembled WGS sequence"/>
</dbReference>